<dbReference type="RefSeq" id="WP_279295462.1">
    <property type="nucleotide sequence ID" value="NZ_JAOTIF010000001.1"/>
</dbReference>
<reference evidence="2" key="1">
    <citation type="submission" date="2022-09" db="EMBL/GenBank/DDBJ databases">
        <authorList>
            <person name="Yuan C."/>
            <person name="Ke Z."/>
        </authorList>
    </citation>
    <scope>NUCLEOTIDE SEQUENCE</scope>
    <source>
        <strain evidence="2">LB-8</strain>
    </source>
</reference>
<evidence type="ECO:0000256" key="1">
    <source>
        <dbReference type="SAM" id="MobiDB-lite"/>
    </source>
</evidence>
<name>A0A9X3BGR4_9BACT</name>
<evidence type="ECO:0000313" key="2">
    <source>
        <dbReference type="EMBL" id="MCU7548018.1"/>
    </source>
</evidence>
<dbReference type="AlphaFoldDB" id="A0A9X3BGR4"/>
<evidence type="ECO:0000313" key="3">
    <source>
        <dbReference type="Proteomes" id="UP001155483"/>
    </source>
</evidence>
<feature type="region of interest" description="Disordered" evidence="1">
    <location>
        <begin position="52"/>
        <end position="89"/>
    </location>
</feature>
<sequence length="329" mass="37932">MERVKVLIDKLIQQQQRNEGVEAMLVTTQLLQNELLLIQKRNTSPVTKKVTVVMPSNPNPVLNREPKSMKAPEKTEEVSIPEEKEMPSPVQHVEETFQNTAKPVAQGHPIPPPIYRVPPVPHMNPVAEVPKAVEQPGQELPNFNEEKAQESVPNIPPVVTAAERPEHEPYLPPKQKIQETAPEPEKIVHPLVMDNHFDAIEEAPTLTQYQPPKKDLKLQKEINDLVGESKETLNDRLKENKKELAHVLKETPIKDLRKAIGVNDRFVFVNELFRGDETMYERSIKTINGFHILPEAEYWINRELKVKLGWDDYKDSVQHFYHLVRRRFS</sequence>
<protein>
    <submittedName>
        <fullName evidence="2">Uncharacterized protein</fullName>
    </submittedName>
</protein>
<dbReference type="EMBL" id="JAOTIF010000001">
    <property type="protein sequence ID" value="MCU7548018.1"/>
    <property type="molecule type" value="Genomic_DNA"/>
</dbReference>
<feature type="compositionally biased region" description="Basic and acidic residues" evidence="1">
    <location>
        <begin position="64"/>
        <end position="86"/>
    </location>
</feature>
<accession>A0A9X3BGR4</accession>
<proteinExistence type="predicted"/>
<organism evidence="2 3">
    <name type="scientific">Paraflavisolibacter caeni</name>
    <dbReference type="NCBI Taxonomy" id="2982496"/>
    <lineage>
        <taxon>Bacteria</taxon>
        <taxon>Pseudomonadati</taxon>
        <taxon>Bacteroidota</taxon>
        <taxon>Chitinophagia</taxon>
        <taxon>Chitinophagales</taxon>
        <taxon>Chitinophagaceae</taxon>
        <taxon>Paraflavisolibacter</taxon>
    </lineage>
</organism>
<dbReference type="Proteomes" id="UP001155483">
    <property type="component" value="Unassembled WGS sequence"/>
</dbReference>
<keyword evidence="3" id="KW-1185">Reference proteome</keyword>
<reference evidence="2" key="2">
    <citation type="submission" date="2023-04" db="EMBL/GenBank/DDBJ databases">
        <title>Paracnuella aquatica gen. nov., sp. nov., a member of the family Chitinophagaceae isolated from a hot spring.</title>
        <authorList>
            <person name="Wang C."/>
        </authorList>
    </citation>
    <scope>NUCLEOTIDE SEQUENCE</scope>
    <source>
        <strain evidence="2">LB-8</strain>
    </source>
</reference>
<comment type="caution">
    <text evidence="2">The sequence shown here is derived from an EMBL/GenBank/DDBJ whole genome shotgun (WGS) entry which is preliminary data.</text>
</comment>
<gene>
    <name evidence="2" type="ORF">OCK74_02780</name>
</gene>